<dbReference type="AlphaFoldDB" id="A0A841FMN3"/>
<gene>
    <name evidence="1" type="ORF">HNR73_001057</name>
</gene>
<comment type="caution">
    <text evidence="1">The sequence shown here is derived from an EMBL/GenBank/DDBJ whole genome shotgun (WGS) entry which is preliminary data.</text>
</comment>
<protein>
    <submittedName>
        <fullName evidence="1">Uncharacterized protein</fullName>
    </submittedName>
</protein>
<evidence type="ECO:0000313" key="1">
    <source>
        <dbReference type="EMBL" id="MBB6033210.1"/>
    </source>
</evidence>
<evidence type="ECO:0000313" key="2">
    <source>
        <dbReference type="Proteomes" id="UP000548476"/>
    </source>
</evidence>
<accession>A0A841FMN3</accession>
<keyword evidence="2" id="KW-1185">Reference proteome</keyword>
<dbReference type="Proteomes" id="UP000548476">
    <property type="component" value="Unassembled WGS sequence"/>
</dbReference>
<name>A0A841FMN3_9ACTN</name>
<dbReference type="EMBL" id="JACHGT010000002">
    <property type="protein sequence ID" value="MBB6033210.1"/>
    <property type="molecule type" value="Genomic_DNA"/>
</dbReference>
<organism evidence="1 2">
    <name type="scientific">Phytomonospora endophytica</name>
    <dbReference type="NCBI Taxonomy" id="714109"/>
    <lineage>
        <taxon>Bacteria</taxon>
        <taxon>Bacillati</taxon>
        <taxon>Actinomycetota</taxon>
        <taxon>Actinomycetes</taxon>
        <taxon>Micromonosporales</taxon>
        <taxon>Micromonosporaceae</taxon>
        <taxon>Phytomonospora</taxon>
    </lineage>
</organism>
<proteinExistence type="predicted"/>
<sequence length="61" mass="6762">MFSASKTSPWPVARVVSAIVLTSLTINGSRAWEYSKNFVISAISWFGKWWIGITPTSAEAR</sequence>
<reference evidence="1 2" key="1">
    <citation type="submission" date="2020-08" db="EMBL/GenBank/DDBJ databases">
        <title>Genomic Encyclopedia of Type Strains, Phase IV (KMG-IV): sequencing the most valuable type-strain genomes for metagenomic binning, comparative biology and taxonomic classification.</title>
        <authorList>
            <person name="Goeker M."/>
        </authorList>
    </citation>
    <scope>NUCLEOTIDE SEQUENCE [LARGE SCALE GENOMIC DNA]</scope>
    <source>
        <strain evidence="1 2">YIM 65646</strain>
    </source>
</reference>